<protein>
    <submittedName>
        <fullName evidence="3">16S rRNA (Guanine(966)-N(2))-methyltransferase RsmD</fullName>
    </submittedName>
</protein>
<sequence>MRIVAGSFRGHGLLGPGDQSIRPTSDRLRETLFNILAHTYEDIVSGARVLDLFAGTGALGLEALSRGARFALFVDDGAAARAIIRTNIEALGLTGVTKLFRRDATRLGPAAPAQPYDLVFCDPPYGKGLGEKAITSALAGGWIAERGIVIVEERRDTPFALPDGMAFIESRMAGDSQLLFLRPHIPSSSA</sequence>
<comment type="caution">
    <text evidence="3">The sequence shown here is derived from an EMBL/GenBank/DDBJ whole genome shotgun (WGS) entry which is preliminary data.</text>
</comment>
<gene>
    <name evidence="3" type="ORF">A4S15_09785</name>
</gene>
<dbReference type="GO" id="GO:0003676">
    <property type="term" value="F:nucleic acid binding"/>
    <property type="evidence" value="ECO:0007669"/>
    <property type="project" value="InterPro"/>
</dbReference>
<evidence type="ECO:0000256" key="2">
    <source>
        <dbReference type="ARBA" id="ARBA00022679"/>
    </source>
</evidence>
<organism evidence="3 4">
    <name type="scientific">Candidatus Raskinella chloraquaticus</name>
    <dbReference type="NCBI Taxonomy" id="1951219"/>
    <lineage>
        <taxon>Bacteria</taxon>
        <taxon>Pseudomonadati</taxon>
        <taxon>Pseudomonadota</taxon>
        <taxon>Alphaproteobacteria</taxon>
        <taxon>Hyphomicrobiales</taxon>
        <taxon>Phreatobacteraceae</taxon>
        <taxon>Candidatus Raskinella</taxon>
    </lineage>
</organism>
<dbReference type="Proteomes" id="UP000192872">
    <property type="component" value="Unassembled WGS sequence"/>
</dbReference>
<dbReference type="RefSeq" id="WP_376802240.1">
    <property type="nucleotide sequence ID" value="NZ_DBNB01000034.1"/>
</dbReference>
<reference evidence="3 4" key="1">
    <citation type="journal article" date="2017" name="Water Res.">
        <title>Comammox in drinking water systems.</title>
        <authorList>
            <person name="Wang Y."/>
            <person name="Ma L."/>
            <person name="Mao Y."/>
            <person name="Jiang X."/>
            <person name="Xia Y."/>
            <person name="Yu K."/>
            <person name="Li B."/>
            <person name="Zhang T."/>
        </authorList>
    </citation>
    <scope>NUCLEOTIDE SEQUENCE [LARGE SCALE GENOMIC DNA]</scope>
    <source>
        <strain evidence="3">SG_bin8</strain>
    </source>
</reference>
<accession>A0A1W9HWE5</accession>
<proteinExistence type="predicted"/>
<dbReference type="SUPFAM" id="SSF53335">
    <property type="entry name" value="S-adenosyl-L-methionine-dependent methyltransferases"/>
    <property type="match status" value="1"/>
</dbReference>
<evidence type="ECO:0000313" key="4">
    <source>
        <dbReference type="Proteomes" id="UP000192872"/>
    </source>
</evidence>
<dbReference type="Gene3D" id="3.40.50.150">
    <property type="entry name" value="Vaccinia Virus protein VP39"/>
    <property type="match status" value="1"/>
</dbReference>
<dbReference type="GO" id="GO:0008168">
    <property type="term" value="F:methyltransferase activity"/>
    <property type="evidence" value="ECO:0007669"/>
    <property type="project" value="UniProtKB-KW"/>
</dbReference>
<dbReference type="GO" id="GO:0031167">
    <property type="term" value="P:rRNA methylation"/>
    <property type="evidence" value="ECO:0007669"/>
    <property type="project" value="InterPro"/>
</dbReference>
<keyword evidence="2 3" id="KW-0808">Transferase</keyword>
<dbReference type="NCBIfam" id="TIGR00095">
    <property type="entry name" value="16S rRNA (guanine(966)-N(2))-methyltransferase RsmD"/>
    <property type="match status" value="1"/>
</dbReference>
<dbReference type="EMBL" id="LWDL01000017">
    <property type="protein sequence ID" value="OQW51765.1"/>
    <property type="molecule type" value="Genomic_DNA"/>
</dbReference>
<dbReference type="PANTHER" id="PTHR43542">
    <property type="entry name" value="METHYLTRANSFERASE"/>
    <property type="match status" value="1"/>
</dbReference>
<dbReference type="PROSITE" id="PS00092">
    <property type="entry name" value="N6_MTASE"/>
    <property type="match status" value="1"/>
</dbReference>
<dbReference type="InterPro" id="IPR029063">
    <property type="entry name" value="SAM-dependent_MTases_sf"/>
</dbReference>
<dbReference type="InterPro" id="IPR002052">
    <property type="entry name" value="DNA_methylase_N6_adenine_CS"/>
</dbReference>
<evidence type="ECO:0000256" key="1">
    <source>
        <dbReference type="ARBA" id="ARBA00022603"/>
    </source>
</evidence>
<dbReference type="PIRSF" id="PIRSF004553">
    <property type="entry name" value="CHP00095"/>
    <property type="match status" value="1"/>
</dbReference>
<dbReference type="STRING" id="1827387.A4S15_09785"/>
<dbReference type="CDD" id="cd02440">
    <property type="entry name" value="AdoMet_MTases"/>
    <property type="match status" value="1"/>
</dbReference>
<dbReference type="InterPro" id="IPR004398">
    <property type="entry name" value="RNA_MeTrfase_RsmD"/>
</dbReference>
<evidence type="ECO:0000313" key="3">
    <source>
        <dbReference type="EMBL" id="OQW51765.1"/>
    </source>
</evidence>
<dbReference type="PANTHER" id="PTHR43542:SF1">
    <property type="entry name" value="METHYLTRANSFERASE"/>
    <property type="match status" value="1"/>
</dbReference>
<dbReference type="Pfam" id="PF03602">
    <property type="entry name" value="Cons_hypoth95"/>
    <property type="match status" value="1"/>
</dbReference>
<keyword evidence="1 3" id="KW-0489">Methyltransferase</keyword>
<dbReference type="AlphaFoldDB" id="A0A1W9HWE5"/>
<name>A0A1W9HWE5_9HYPH</name>